<comment type="caution">
    <text evidence="2">The sequence shown here is derived from an EMBL/GenBank/DDBJ whole genome shotgun (WGS) entry which is preliminary data.</text>
</comment>
<feature type="transmembrane region" description="Helical" evidence="1">
    <location>
        <begin position="79"/>
        <end position="104"/>
    </location>
</feature>
<reference evidence="2 3" key="1">
    <citation type="submission" date="2020-08" db="EMBL/GenBank/DDBJ databases">
        <title>Stenotrophomonas sp. W1S232.</title>
        <authorList>
            <person name="Deng Y."/>
        </authorList>
    </citation>
    <scope>NUCLEOTIDE SEQUENCE [LARGE SCALE GENOMIC DNA]</scope>
    <source>
        <strain evidence="2 3">W1S232</strain>
    </source>
</reference>
<accession>A0A7W3YUJ0</accession>
<feature type="transmembrane region" description="Helical" evidence="1">
    <location>
        <begin position="143"/>
        <end position="162"/>
    </location>
</feature>
<keyword evidence="1" id="KW-0812">Transmembrane</keyword>
<gene>
    <name evidence="2" type="ORF">H4O09_02430</name>
</gene>
<feature type="transmembrane region" description="Helical" evidence="1">
    <location>
        <begin position="6"/>
        <end position="26"/>
    </location>
</feature>
<organism evidence="2 3">
    <name type="scientific">Stenotrophomonas koreensis</name>
    <dbReference type="NCBI Taxonomy" id="266128"/>
    <lineage>
        <taxon>Bacteria</taxon>
        <taxon>Pseudomonadati</taxon>
        <taxon>Pseudomonadota</taxon>
        <taxon>Gammaproteobacteria</taxon>
        <taxon>Lysobacterales</taxon>
        <taxon>Lysobacteraceae</taxon>
        <taxon>Stenotrophomonas</taxon>
    </lineage>
</organism>
<dbReference type="Proteomes" id="UP000550609">
    <property type="component" value="Unassembled WGS sequence"/>
</dbReference>
<feature type="transmembrane region" description="Helical" evidence="1">
    <location>
        <begin position="46"/>
        <end position="67"/>
    </location>
</feature>
<dbReference type="AlphaFoldDB" id="A0A7W3YUJ0"/>
<dbReference type="EMBL" id="JACIUV010000001">
    <property type="protein sequence ID" value="MBB1115923.1"/>
    <property type="molecule type" value="Genomic_DNA"/>
</dbReference>
<keyword evidence="1" id="KW-1133">Transmembrane helix</keyword>
<evidence type="ECO:0000313" key="3">
    <source>
        <dbReference type="Proteomes" id="UP000550609"/>
    </source>
</evidence>
<evidence type="ECO:0000256" key="1">
    <source>
        <dbReference type="SAM" id="Phobius"/>
    </source>
</evidence>
<evidence type="ECO:0000313" key="2">
    <source>
        <dbReference type="EMBL" id="MBB1115923.1"/>
    </source>
</evidence>
<proteinExistence type="predicted"/>
<evidence type="ECO:0008006" key="4">
    <source>
        <dbReference type="Google" id="ProtNLM"/>
    </source>
</evidence>
<dbReference type="RefSeq" id="WP_182621296.1">
    <property type="nucleotide sequence ID" value="NZ_JACIUV010000001.1"/>
</dbReference>
<name>A0A7W3YUJ0_9GAMM</name>
<keyword evidence="1" id="KW-0472">Membrane</keyword>
<feature type="transmembrane region" description="Helical" evidence="1">
    <location>
        <begin position="116"/>
        <end position="137"/>
    </location>
</feature>
<protein>
    <recommendedName>
        <fullName evidence="4">Transmembrane protein</fullName>
    </recommendedName>
</protein>
<sequence>MPSDAAWWLWLIPAGVLLALLARVIVLRQQAGHWKIAAFDACRDLLAGSLLYGLLAPPVGLCVVLLVSMLANGEFHPAALLMGALLSWVGGLLPALACGALAGIARPWLPRWPGTLACVLLGAALGAAWFIGLGWSSGSLRSSVVPALSGAIGALAASLYHLRHN</sequence>